<organism evidence="1 2">
    <name type="scientific">Coprococcus comes</name>
    <dbReference type="NCBI Taxonomy" id="410072"/>
    <lineage>
        <taxon>Bacteria</taxon>
        <taxon>Bacillati</taxon>
        <taxon>Bacillota</taxon>
        <taxon>Clostridia</taxon>
        <taxon>Lachnospirales</taxon>
        <taxon>Lachnospiraceae</taxon>
        <taxon>Coprococcus</taxon>
    </lineage>
</organism>
<comment type="caution">
    <text evidence="1">The sequence shown here is derived from an EMBL/GenBank/DDBJ whole genome shotgun (WGS) entry which is preliminary data.</text>
</comment>
<dbReference type="RefSeq" id="WP_118219306.1">
    <property type="nucleotide sequence ID" value="NZ_QRIM01000020.1"/>
</dbReference>
<gene>
    <name evidence="1" type="ORF">DW252_14580</name>
</gene>
<evidence type="ECO:0000313" key="2">
    <source>
        <dbReference type="Proteomes" id="UP000286595"/>
    </source>
</evidence>
<accession>A0A3R6DXR6</accession>
<protein>
    <recommendedName>
        <fullName evidence="3">Preprotein translocase subunit SecB</fullName>
    </recommendedName>
</protein>
<dbReference type="AlphaFoldDB" id="A0A3R6DXR6"/>
<dbReference type="SUPFAM" id="SSF54611">
    <property type="entry name" value="SecB-like"/>
    <property type="match status" value="1"/>
</dbReference>
<dbReference type="Gene3D" id="3.10.420.10">
    <property type="entry name" value="SecB-like"/>
    <property type="match status" value="1"/>
</dbReference>
<evidence type="ECO:0008006" key="3">
    <source>
        <dbReference type="Google" id="ProtNLM"/>
    </source>
</evidence>
<dbReference type="EMBL" id="QRIM01000020">
    <property type="protein sequence ID" value="RHG57757.1"/>
    <property type="molecule type" value="Genomic_DNA"/>
</dbReference>
<dbReference type="InterPro" id="IPR035958">
    <property type="entry name" value="SecB-like_sf"/>
</dbReference>
<sequence length="132" mass="14730">MTTLINMDLNSVTTKEAFIINKQELNGNPMKITISRKHEQDPDNDNIYIGTCSAELRLTDELDIDMMDTTFLAKVVISGTFTCNEPVENRTYENIHDTILAQLVPHLRATLAALMTAAGLTPYLIPNSIIFS</sequence>
<dbReference type="Proteomes" id="UP000286595">
    <property type="component" value="Unassembled WGS sequence"/>
</dbReference>
<name>A0A3R6DXR6_9FIRM</name>
<proteinExistence type="predicted"/>
<evidence type="ECO:0000313" key="1">
    <source>
        <dbReference type="EMBL" id="RHG57757.1"/>
    </source>
</evidence>
<reference evidence="1 2" key="1">
    <citation type="submission" date="2018-08" db="EMBL/GenBank/DDBJ databases">
        <title>A genome reference for cultivated species of the human gut microbiota.</title>
        <authorList>
            <person name="Zou Y."/>
            <person name="Xue W."/>
            <person name="Luo G."/>
        </authorList>
    </citation>
    <scope>NUCLEOTIDE SEQUENCE [LARGE SCALE GENOMIC DNA]</scope>
    <source>
        <strain evidence="1 2">AM22-12LB</strain>
    </source>
</reference>